<feature type="binding site" evidence="7">
    <location>
        <position position="336"/>
    </location>
    <ligand>
        <name>Cu cation</name>
        <dbReference type="ChEBI" id="CHEBI:23378"/>
        <label>B</label>
    </ligand>
</feature>
<dbReference type="InterPro" id="IPR016213">
    <property type="entry name" value="Polyphenol_oxidase"/>
</dbReference>
<dbReference type="InterPro" id="IPR022740">
    <property type="entry name" value="Polyphenol_oxidase_C"/>
</dbReference>
<dbReference type="PANTHER" id="PTHR11474:SF76">
    <property type="entry name" value="SHKT DOMAIN-CONTAINING PROTEIN"/>
    <property type="match status" value="1"/>
</dbReference>
<dbReference type="PIRSF" id="PIRSF000290">
    <property type="entry name" value="PPO_plant"/>
    <property type="match status" value="1"/>
</dbReference>
<dbReference type="Pfam" id="PF00264">
    <property type="entry name" value="Tyrosinase"/>
    <property type="match status" value="1"/>
</dbReference>
<evidence type="ECO:0000256" key="1">
    <source>
        <dbReference type="ARBA" id="ARBA00009928"/>
    </source>
</evidence>
<feature type="domain" description="Tyrosinase copper-binding" evidence="12">
    <location>
        <begin position="362"/>
        <end position="373"/>
    </location>
</feature>
<name>A0A445JYU3_GLYSO</name>
<comment type="cofactor">
    <cofactor evidence="7">
        <name>Cu(2+)</name>
        <dbReference type="ChEBI" id="CHEBI:29036"/>
    </cofactor>
    <text evidence="7">Binds 2 copper ions per subunit.</text>
</comment>
<dbReference type="EC" id="1.10.3.1" evidence="13"/>
<dbReference type="Pfam" id="PF12142">
    <property type="entry name" value="PPO1_DWL"/>
    <property type="match status" value="1"/>
</dbReference>
<evidence type="ECO:0000256" key="7">
    <source>
        <dbReference type="PIRSR" id="PIRSR000290-1"/>
    </source>
</evidence>
<feature type="binding site" evidence="7">
    <location>
        <position position="167"/>
    </location>
    <ligand>
        <name>Cu cation</name>
        <dbReference type="ChEBI" id="CHEBI:23378"/>
        <label>A</label>
    </ligand>
</feature>
<sequence>MASSTSHPSFWSLLNLSASIPISSSVCMFPPSKKPSKATKRRHAWEVACNGNPRNRRDILIGLGGLYGATTSLTSNNTGSAFGASLSPPDPTNCVQPDPEKDPFCPPPPFKDYELPPHDDKTLPLRIRPAAHLVTDDYIAKYEEAVRRMQALPPDDPRSFMQQANVHRAYCDGRGYTQKGFADYKLDVHGSWIFFPWHRWYLYFYEKILGKMIGDPTFALPFWNWDNPAGMRIPPIFTDKSSPLYDEHRNSDHVNAFIDLDYKRDDSPVKPPQIILWPPVEKKNNSIVDNLIVNNLIKVYTAVASKTNSSPDYFLGPAFEAGSAPQQHFGSLESLHNTVHSWTGERENNHHDMGLLATAAKDPIFFAHHSNVDRMWNIWKTELLDGRRFDHKSDDWLESSFFFYDENKNYVRVKVKDCLDSKKMGYDYQRVDLPWLLAGELIKPKKEIILLRSKPEASTFKTLQLPLPLESIERTNVKRPKPRSRNENEEEEEGVEEVLVIDVEYDSTDGVRFDVIINDQGDNEIGPQDSEFAGSFVTLPHSPHVNHNNITRASFKLPLTYKLKDLGVTKDDDSISVTLAPIYGDKPVTIKDVRIKRVYPEVDDE</sequence>
<evidence type="ECO:0000256" key="5">
    <source>
        <dbReference type="ARBA" id="ARBA00023008"/>
    </source>
</evidence>
<dbReference type="InterPro" id="IPR022739">
    <property type="entry name" value="Polyphenol_oxidase_cen"/>
</dbReference>
<dbReference type="PROSITE" id="PS00497">
    <property type="entry name" value="TYROSINASE_1"/>
    <property type="match status" value="1"/>
</dbReference>
<comment type="caution">
    <text evidence="13">The sequence shown here is derived from an EMBL/GenBank/DDBJ whole genome shotgun (WGS) entry which is preliminary data.</text>
</comment>
<feature type="binding site" evidence="7">
    <location>
        <position position="340"/>
    </location>
    <ligand>
        <name>Cu cation</name>
        <dbReference type="ChEBI" id="CHEBI:23378"/>
        <label>B</label>
    </ligand>
</feature>
<dbReference type="SUPFAM" id="SSF48056">
    <property type="entry name" value="Di-copper centre-containing domain"/>
    <property type="match status" value="1"/>
</dbReference>
<comment type="similarity">
    <text evidence="1">Belongs to the tyrosinase family.</text>
</comment>
<dbReference type="Gene3D" id="1.10.1280.10">
    <property type="entry name" value="Di-copper center containing domain from catechol oxidase"/>
    <property type="match status" value="1"/>
</dbReference>
<dbReference type="Pfam" id="PF12143">
    <property type="entry name" value="PPO1_KFDV"/>
    <property type="match status" value="1"/>
</dbReference>
<keyword evidence="2 7" id="KW-0479">Metal-binding</keyword>
<dbReference type="InterPro" id="IPR050316">
    <property type="entry name" value="Tyrosinase/Hemocyanin"/>
</dbReference>
<dbReference type="PANTHER" id="PTHR11474">
    <property type="entry name" value="TYROSINASE FAMILY MEMBER"/>
    <property type="match status" value="1"/>
</dbReference>
<dbReference type="InterPro" id="IPR008922">
    <property type="entry name" value="Di-copper_centre_dom_sf"/>
</dbReference>
<keyword evidence="5 7" id="KW-0186">Copper</keyword>
<evidence type="ECO:0000313" key="13">
    <source>
        <dbReference type="EMBL" id="RZC03666.1"/>
    </source>
</evidence>
<evidence type="ECO:0000256" key="4">
    <source>
        <dbReference type="ARBA" id="ARBA00023002"/>
    </source>
</evidence>
<dbReference type="PRINTS" id="PR00092">
    <property type="entry name" value="TYROSINASE"/>
</dbReference>
<feature type="binding site" evidence="7">
    <location>
        <position position="369"/>
    </location>
    <ligand>
        <name>Cu cation</name>
        <dbReference type="ChEBI" id="CHEBI:23378"/>
        <label>B</label>
    </ligand>
</feature>
<dbReference type="GO" id="GO:0046148">
    <property type="term" value="P:pigment biosynthetic process"/>
    <property type="evidence" value="ECO:0007669"/>
    <property type="project" value="InterPro"/>
</dbReference>
<evidence type="ECO:0000256" key="9">
    <source>
        <dbReference type="PIRSR" id="PIRSR000290-3"/>
    </source>
</evidence>
<evidence type="ECO:0000313" key="14">
    <source>
        <dbReference type="Proteomes" id="UP000289340"/>
    </source>
</evidence>
<dbReference type="GO" id="GO:0004097">
    <property type="term" value="F:catechol oxidase activity"/>
    <property type="evidence" value="ECO:0007669"/>
    <property type="project" value="UniProtKB-EC"/>
</dbReference>
<protein>
    <submittedName>
        <fullName evidence="13">Polyphenol oxidase A1, chloroplastic</fullName>
        <ecNumber evidence="13">1.10.3.1</ecNumber>
    </submittedName>
</protein>
<evidence type="ECO:0000256" key="6">
    <source>
        <dbReference type="ARBA" id="ARBA00023157"/>
    </source>
</evidence>
<feature type="binding site" evidence="7">
    <location>
        <position position="189"/>
    </location>
    <ligand>
        <name>Cu cation</name>
        <dbReference type="ChEBI" id="CHEBI:23378"/>
        <label>A</label>
    </ligand>
</feature>
<gene>
    <name evidence="13" type="ORF">D0Y65_018362</name>
</gene>
<dbReference type="AlphaFoldDB" id="A0A445JYU3"/>
<accession>A0A445JYU3</accession>
<keyword evidence="4 13" id="KW-0560">Oxidoreductase</keyword>
<dbReference type="Proteomes" id="UP000289340">
    <property type="component" value="Chromosome 7"/>
</dbReference>
<dbReference type="Gramene" id="XM_028385195.1">
    <property type="protein sequence ID" value="XP_028240996.1"/>
    <property type="gene ID" value="LOC114419512"/>
</dbReference>
<feature type="disulfide bond" evidence="8">
    <location>
        <begin position="94"/>
        <end position="105"/>
    </location>
</feature>
<dbReference type="GO" id="GO:0046872">
    <property type="term" value="F:metal ion binding"/>
    <property type="evidence" value="ECO:0007669"/>
    <property type="project" value="UniProtKB-KW"/>
</dbReference>
<evidence type="ECO:0000256" key="2">
    <source>
        <dbReference type="ARBA" id="ARBA00022723"/>
    </source>
</evidence>
<dbReference type="InterPro" id="IPR002227">
    <property type="entry name" value="Tyrosinase_Cu-bd"/>
</dbReference>
<reference evidence="13 14" key="1">
    <citation type="submission" date="2018-09" db="EMBL/GenBank/DDBJ databases">
        <title>A high-quality reference genome of wild soybean provides a powerful tool to mine soybean genomes.</title>
        <authorList>
            <person name="Xie M."/>
            <person name="Chung C.Y.L."/>
            <person name="Li M.-W."/>
            <person name="Wong F.-L."/>
            <person name="Chan T.-F."/>
            <person name="Lam H.-M."/>
        </authorList>
    </citation>
    <scope>NUCLEOTIDE SEQUENCE [LARGE SCALE GENOMIC DNA]</scope>
    <source>
        <strain evidence="14">cv. W05</strain>
        <tissue evidence="13">Hypocotyl of etiolated seedlings</tissue>
    </source>
</reference>
<evidence type="ECO:0000256" key="8">
    <source>
        <dbReference type="PIRSR" id="PIRSR000290-2"/>
    </source>
</evidence>
<evidence type="ECO:0000259" key="12">
    <source>
        <dbReference type="PROSITE" id="PS00498"/>
    </source>
</evidence>
<evidence type="ECO:0000256" key="3">
    <source>
        <dbReference type="ARBA" id="ARBA00022784"/>
    </source>
</evidence>
<keyword evidence="6 8" id="KW-1015">Disulfide bond</keyword>
<organism evidence="13 14">
    <name type="scientific">Glycine soja</name>
    <name type="common">Wild soybean</name>
    <dbReference type="NCBI Taxonomy" id="3848"/>
    <lineage>
        <taxon>Eukaryota</taxon>
        <taxon>Viridiplantae</taxon>
        <taxon>Streptophyta</taxon>
        <taxon>Embryophyta</taxon>
        <taxon>Tracheophyta</taxon>
        <taxon>Spermatophyta</taxon>
        <taxon>Magnoliopsida</taxon>
        <taxon>eudicotyledons</taxon>
        <taxon>Gunneridae</taxon>
        <taxon>Pentapetalae</taxon>
        <taxon>rosids</taxon>
        <taxon>fabids</taxon>
        <taxon>Fabales</taxon>
        <taxon>Fabaceae</taxon>
        <taxon>Papilionoideae</taxon>
        <taxon>50 kb inversion clade</taxon>
        <taxon>NPAAA clade</taxon>
        <taxon>indigoferoid/millettioid clade</taxon>
        <taxon>Phaseoleae</taxon>
        <taxon>Glycine</taxon>
        <taxon>Glycine subgen. Soja</taxon>
    </lineage>
</organism>
<dbReference type="EMBL" id="QZWG01000007">
    <property type="protein sequence ID" value="RZC03666.1"/>
    <property type="molecule type" value="Genomic_DNA"/>
</dbReference>
<feature type="domain" description="Tyrosinase copper-binding" evidence="11">
    <location>
        <begin position="189"/>
        <end position="206"/>
    </location>
</feature>
<evidence type="ECO:0000256" key="10">
    <source>
        <dbReference type="SAM" id="MobiDB-lite"/>
    </source>
</evidence>
<evidence type="ECO:0000259" key="11">
    <source>
        <dbReference type="PROSITE" id="PS00497"/>
    </source>
</evidence>
<feature type="region of interest" description="Disordered" evidence="10">
    <location>
        <begin position="80"/>
        <end position="99"/>
    </location>
</feature>
<proteinExistence type="inferred from homology"/>
<dbReference type="PROSITE" id="PS00498">
    <property type="entry name" value="TYROSINASE_2"/>
    <property type="match status" value="1"/>
</dbReference>
<keyword evidence="3" id="KW-0883">Thioether bond</keyword>
<feature type="binding site" evidence="7">
    <location>
        <position position="198"/>
    </location>
    <ligand>
        <name>Cu cation</name>
        <dbReference type="ChEBI" id="CHEBI:23378"/>
        <label>A</label>
    </ligand>
</feature>
<feature type="cross-link" description="2'-(S-cysteinyl)-histidine (Cys-His)" evidence="9">
    <location>
        <begin position="171"/>
        <end position="189"/>
    </location>
</feature>
<keyword evidence="14" id="KW-1185">Reference proteome</keyword>